<dbReference type="InterPro" id="IPR003128">
    <property type="entry name" value="Villin_headpiece"/>
</dbReference>
<evidence type="ECO:0000313" key="3">
    <source>
        <dbReference type="EMBL" id="RUS91931.1"/>
    </source>
</evidence>
<feature type="compositionally biased region" description="Polar residues" evidence="1">
    <location>
        <begin position="206"/>
        <end position="234"/>
    </location>
</feature>
<comment type="caution">
    <text evidence="3">The sequence shown here is derived from an EMBL/GenBank/DDBJ whole genome shotgun (WGS) entry which is preliminary data.</text>
</comment>
<reference evidence="3 4" key="1">
    <citation type="submission" date="2019-01" db="EMBL/GenBank/DDBJ databases">
        <title>A draft genome assembly of the solar-powered sea slug Elysia chlorotica.</title>
        <authorList>
            <person name="Cai H."/>
            <person name="Li Q."/>
            <person name="Fang X."/>
            <person name="Li J."/>
            <person name="Curtis N.E."/>
            <person name="Altenburger A."/>
            <person name="Shibata T."/>
            <person name="Feng M."/>
            <person name="Maeda T."/>
            <person name="Schwartz J.A."/>
            <person name="Shigenobu S."/>
            <person name="Lundholm N."/>
            <person name="Nishiyama T."/>
            <person name="Yang H."/>
            <person name="Hasebe M."/>
            <person name="Li S."/>
            <person name="Pierce S.K."/>
            <person name="Wang J."/>
        </authorList>
    </citation>
    <scope>NUCLEOTIDE SEQUENCE [LARGE SCALE GENOMIC DNA]</scope>
    <source>
        <strain evidence="3">EC2010</strain>
        <tissue evidence="3">Whole organism of an adult</tissue>
    </source>
</reference>
<dbReference type="InterPro" id="IPR051618">
    <property type="entry name" value="Actin-binding_LIM"/>
</dbReference>
<dbReference type="PROSITE" id="PS51089">
    <property type="entry name" value="HP"/>
    <property type="match status" value="1"/>
</dbReference>
<feature type="compositionally biased region" description="Polar residues" evidence="1">
    <location>
        <begin position="528"/>
        <end position="540"/>
    </location>
</feature>
<dbReference type="PANTHER" id="PTHR24213:SF9">
    <property type="entry name" value="UNCOORDINATED 115A, ISOFORM B-RELATED"/>
    <property type="match status" value="1"/>
</dbReference>
<gene>
    <name evidence="3" type="ORF">EGW08_000333</name>
</gene>
<protein>
    <recommendedName>
        <fullName evidence="2">HP domain-containing protein</fullName>
    </recommendedName>
</protein>
<dbReference type="SUPFAM" id="SSF47050">
    <property type="entry name" value="VHP, Villin headpiece domain"/>
    <property type="match status" value="1"/>
</dbReference>
<keyword evidence="4" id="KW-1185">Reference proteome</keyword>
<sequence>NPSAGGDGSPLAKRSPKSPKGRSSKSPKKRGGEVAEHPSSSSSAAYRAVHDGAGDAGSAVDDPNISSEKENIAGDLEGLSSSSSTSLKGGGKKSKRGATEEVEDSTPKSSEENGLHEEEVGVEETIMASQQTPVRMEPQQQDLEPLTPLVINDNQDISIPAQRHGRHHHHKPQATSTPAPNGQFRTPPLSPDSGTDQSDDEAFSSPGDQLQQLYSPTVSFNSTSMGSTSWSRPLSDSVENRRAEPNFGRFYNQSYLGLEKPKRSASESKAKGSSSSHFHRPENFTYAKDPPSFLKKKASGMSALASGKRVVKKRQGASPVNLRNQEAVRMSMFPAAKPKRPDEVDKIERDDWPAPASPAALLPEILRQRRKSRGGDDEDDEDEKPKEDPRIKRELEEISKIKNESGIGSVIYKELDRLKARPLAPLDPWKASRAPSAKFEPRYRTRYQSPMFASPSRFLDRPRYSWDDSDIRAYRSVSTLANLPTPKPGYGPSYIAPRAATLPLAGAYGARVDFRYFDFGEDDRPERSTNASSSTLTGDTSFRRQDTSYTGYDGPTIPLLQLQKSTWHTEIEPSIYSYERLKITNFDLPKDVDTNQLEIHLSNQEFEELFNMSREGFHRLPEWKRNDMKRKLHLY</sequence>
<dbReference type="STRING" id="188477.A0A3S1A251"/>
<dbReference type="AlphaFoldDB" id="A0A3S1A251"/>
<dbReference type="GO" id="GO:0015629">
    <property type="term" value="C:actin cytoskeleton"/>
    <property type="evidence" value="ECO:0007669"/>
    <property type="project" value="TreeGrafter"/>
</dbReference>
<feature type="compositionally biased region" description="Basic residues" evidence="1">
    <location>
        <begin position="14"/>
        <end position="29"/>
    </location>
</feature>
<dbReference type="InterPro" id="IPR036886">
    <property type="entry name" value="Villin_headpiece_dom_sf"/>
</dbReference>
<feature type="region of interest" description="Disordered" evidence="1">
    <location>
        <begin position="1"/>
        <end position="291"/>
    </location>
</feature>
<feature type="compositionally biased region" description="Basic and acidic residues" evidence="1">
    <location>
        <begin position="259"/>
        <end position="270"/>
    </location>
</feature>
<feature type="compositionally biased region" description="Polar residues" evidence="1">
    <location>
        <begin position="173"/>
        <end position="184"/>
    </location>
</feature>
<feature type="region of interest" description="Disordered" evidence="1">
    <location>
        <begin position="523"/>
        <end position="545"/>
    </location>
</feature>
<dbReference type="Pfam" id="PF02209">
    <property type="entry name" value="VHP"/>
    <property type="match status" value="1"/>
</dbReference>
<feature type="compositionally biased region" description="Low complexity" evidence="1">
    <location>
        <begin position="353"/>
        <end position="363"/>
    </location>
</feature>
<evidence type="ECO:0000313" key="4">
    <source>
        <dbReference type="Proteomes" id="UP000271974"/>
    </source>
</evidence>
<feature type="non-terminal residue" evidence="3">
    <location>
        <position position="1"/>
    </location>
</feature>
<dbReference type="Proteomes" id="UP000271974">
    <property type="component" value="Unassembled WGS sequence"/>
</dbReference>
<feature type="compositionally biased region" description="Basic and acidic residues" evidence="1">
    <location>
        <begin position="383"/>
        <end position="393"/>
    </location>
</feature>
<dbReference type="OrthoDB" id="1746725at2759"/>
<organism evidence="3 4">
    <name type="scientific">Elysia chlorotica</name>
    <name type="common">Eastern emerald elysia</name>
    <name type="synonym">Sea slug</name>
    <dbReference type="NCBI Taxonomy" id="188477"/>
    <lineage>
        <taxon>Eukaryota</taxon>
        <taxon>Metazoa</taxon>
        <taxon>Spiralia</taxon>
        <taxon>Lophotrochozoa</taxon>
        <taxon>Mollusca</taxon>
        <taxon>Gastropoda</taxon>
        <taxon>Heterobranchia</taxon>
        <taxon>Euthyneura</taxon>
        <taxon>Panpulmonata</taxon>
        <taxon>Sacoglossa</taxon>
        <taxon>Placobranchoidea</taxon>
        <taxon>Plakobranchidae</taxon>
        <taxon>Elysia</taxon>
    </lineage>
</organism>
<dbReference type="GO" id="GO:0007010">
    <property type="term" value="P:cytoskeleton organization"/>
    <property type="evidence" value="ECO:0007669"/>
    <property type="project" value="InterPro"/>
</dbReference>
<evidence type="ECO:0000259" key="2">
    <source>
        <dbReference type="PROSITE" id="PS51089"/>
    </source>
</evidence>
<dbReference type="SMART" id="SM00153">
    <property type="entry name" value="VHP"/>
    <property type="match status" value="1"/>
</dbReference>
<feature type="compositionally biased region" description="Low complexity" evidence="1">
    <location>
        <begin position="78"/>
        <end position="87"/>
    </location>
</feature>
<dbReference type="Gene3D" id="1.10.950.10">
    <property type="entry name" value="Villin headpiece domain"/>
    <property type="match status" value="1"/>
</dbReference>
<feature type="compositionally biased region" description="Polar residues" evidence="1">
    <location>
        <begin position="127"/>
        <end position="142"/>
    </location>
</feature>
<dbReference type="PANTHER" id="PTHR24213">
    <property type="entry name" value="ACTIN-BINDING LIM PROTEIN"/>
    <property type="match status" value="1"/>
</dbReference>
<dbReference type="GO" id="GO:0030032">
    <property type="term" value="P:lamellipodium assembly"/>
    <property type="evidence" value="ECO:0007669"/>
    <property type="project" value="TreeGrafter"/>
</dbReference>
<name>A0A3S1A251_ELYCH</name>
<accession>A0A3S1A251</accession>
<dbReference type="EMBL" id="RQTK01000004">
    <property type="protein sequence ID" value="RUS91931.1"/>
    <property type="molecule type" value="Genomic_DNA"/>
</dbReference>
<dbReference type="GO" id="GO:0051015">
    <property type="term" value="F:actin filament binding"/>
    <property type="evidence" value="ECO:0007669"/>
    <property type="project" value="TreeGrafter"/>
</dbReference>
<feature type="compositionally biased region" description="Basic and acidic residues" evidence="1">
    <location>
        <begin position="339"/>
        <end position="352"/>
    </location>
</feature>
<feature type="compositionally biased region" description="Basic residues" evidence="1">
    <location>
        <begin position="163"/>
        <end position="172"/>
    </location>
</feature>
<feature type="compositionally biased region" description="Basic and acidic residues" evidence="1">
    <location>
        <begin position="105"/>
        <end position="119"/>
    </location>
</feature>
<evidence type="ECO:0000256" key="1">
    <source>
        <dbReference type="SAM" id="MobiDB-lite"/>
    </source>
</evidence>
<feature type="region of interest" description="Disordered" evidence="1">
    <location>
        <begin position="305"/>
        <end position="393"/>
    </location>
</feature>
<proteinExistence type="predicted"/>
<feature type="domain" description="HP" evidence="2">
    <location>
        <begin position="570"/>
        <end position="635"/>
    </location>
</feature>